<evidence type="ECO:0000313" key="8">
    <source>
        <dbReference type="EMBL" id="KKQ78489.1"/>
    </source>
</evidence>
<evidence type="ECO:0000256" key="4">
    <source>
        <dbReference type="ARBA" id="ARBA00022989"/>
    </source>
</evidence>
<evidence type="ECO:0000313" key="9">
    <source>
        <dbReference type="Proteomes" id="UP000034324"/>
    </source>
</evidence>
<evidence type="ECO:0000256" key="3">
    <source>
        <dbReference type="ARBA" id="ARBA00022692"/>
    </source>
</evidence>
<proteinExistence type="predicted"/>
<keyword evidence="3 6" id="KW-0812">Transmembrane</keyword>
<keyword evidence="5" id="KW-0131">Cell cycle</keyword>
<dbReference type="EMBL" id="LBVC01000020">
    <property type="protein sequence ID" value="KKQ78489.1"/>
    <property type="molecule type" value="Genomic_DNA"/>
</dbReference>
<keyword evidence="6" id="KW-0472">Membrane</keyword>
<organism evidence="8 9">
    <name type="scientific">Candidatus Daviesbacteria bacterium GW2011_GWF2_38_6</name>
    <dbReference type="NCBI Taxonomy" id="1618432"/>
    <lineage>
        <taxon>Bacteria</taxon>
        <taxon>Candidatus Daviesiibacteriota</taxon>
    </lineage>
</organism>
<accession>A0A0G0MXW3</accession>
<evidence type="ECO:0000256" key="5">
    <source>
        <dbReference type="ARBA" id="ARBA00023306"/>
    </source>
</evidence>
<evidence type="ECO:0000256" key="2">
    <source>
        <dbReference type="ARBA" id="ARBA00022618"/>
    </source>
</evidence>
<keyword evidence="4 6" id="KW-1133">Transmembrane helix</keyword>
<reference evidence="8 9" key="1">
    <citation type="journal article" date="2015" name="Nature">
        <title>rRNA introns, odd ribosomes, and small enigmatic genomes across a large radiation of phyla.</title>
        <authorList>
            <person name="Brown C.T."/>
            <person name="Hug L.A."/>
            <person name="Thomas B.C."/>
            <person name="Sharon I."/>
            <person name="Castelle C.J."/>
            <person name="Singh A."/>
            <person name="Wilkins M.J."/>
            <person name="Williams K.H."/>
            <person name="Banfield J.F."/>
        </authorList>
    </citation>
    <scope>NUCLEOTIDE SEQUENCE [LARGE SCALE GENOMIC DNA]</scope>
</reference>
<keyword evidence="2" id="KW-0132">Cell division</keyword>
<sequence length="236" mass="26469">MGKKIKLTILIAGITSLLLIGIYLIFFSKFFIVKSVEVESNLTCVDKEGLLNAVAISGSNFFLIRSLAIEEKLKSKFTCVKSAGIIKKLPNKIFLEVRNREPQARIFIVTNQESTPSAETAIDSFLVDEEGMLFSGNQESSLKIYSENKNEDFKKIIAVLNKIKFFGIEIMEVIVVEDILLINSVPKINFSLDKASDMQLASLQLILNKAKINGEAVEFIDLRFDKPVVRFAPKKK</sequence>
<keyword evidence="1" id="KW-1003">Cell membrane</keyword>
<feature type="domain" description="POTRA" evidence="7">
    <location>
        <begin position="33"/>
        <end position="98"/>
    </location>
</feature>
<evidence type="ECO:0000256" key="1">
    <source>
        <dbReference type="ARBA" id="ARBA00022475"/>
    </source>
</evidence>
<dbReference type="Proteomes" id="UP000034324">
    <property type="component" value="Unassembled WGS sequence"/>
</dbReference>
<name>A0A0G0MXW3_9BACT</name>
<gene>
    <name evidence="8" type="ORF">US99_C0020G0014</name>
</gene>
<evidence type="ECO:0000256" key="6">
    <source>
        <dbReference type="SAM" id="Phobius"/>
    </source>
</evidence>
<evidence type="ECO:0000259" key="7">
    <source>
        <dbReference type="Pfam" id="PF08478"/>
    </source>
</evidence>
<feature type="transmembrane region" description="Helical" evidence="6">
    <location>
        <begin position="7"/>
        <end position="30"/>
    </location>
</feature>
<dbReference type="InterPro" id="IPR013685">
    <property type="entry name" value="POTRA_FtsQ_type"/>
</dbReference>
<dbReference type="AlphaFoldDB" id="A0A0G0MXW3"/>
<protein>
    <recommendedName>
        <fullName evidence="7">POTRA domain-containing protein</fullName>
    </recommendedName>
</protein>
<comment type="caution">
    <text evidence="8">The sequence shown here is derived from an EMBL/GenBank/DDBJ whole genome shotgun (WGS) entry which is preliminary data.</text>
</comment>
<dbReference type="Pfam" id="PF08478">
    <property type="entry name" value="POTRA_1"/>
    <property type="match status" value="1"/>
</dbReference>